<proteinExistence type="predicted"/>
<accession>A0A512HW72</accession>
<sequence>MLGSHGVILTRDGDTEAQVTTGLWTTGGTAAPRPRMTGRMHVTGGDTSRRAIARRTSISRWRNPRLVLGAFLVLASAVAGGWLVATARDSTDYWLVRSPVRAGEPVDAGQLRPVAGRVDAAASAVLIPARYGVPRGVWARDVGEGTLVARDDVTLRAERGRQLAMALTPGSTPPDLAPGEQVDVWAGPGEAGDPSLSTRRVLSGVSVVSVSRADGTGERTLVVDTGRGGPEAEVVSALAGGHLTVVRVP</sequence>
<protein>
    <recommendedName>
        <fullName evidence="5">SAF domain-containing protein</fullName>
    </recommendedName>
</protein>
<keyword evidence="2" id="KW-0472">Membrane</keyword>
<organism evidence="3 4">
    <name type="scientific">Aeromicrobium flavum</name>
    <dbReference type="NCBI Taxonomy" id="416568"/>
    <lineage>
        <taxon>Bacteria</taxon>
        <taxon>Bacillati</taxon>
        <taxon>Actinomycetota</taxon>
        <taxon>Actinomycetes</taxon>
        <taxon>Propionibacteriales</taxon>
        <taxon>Nocardioidaceae</taxon>
        <taxon>Aeromicrobium</taxon>
    </lineage>
</organism>
<gene>
    <name evidence="3" type="ORF">AFL01nite_20240</name>
</gene>
<evidence type="ECO:0000256" key="2">
    <source>
        <dbReference type="SAM" id="Phobius"/>
    </source>
</evidence>
<dbReference type="EMBL" id="BJZQ01000009">
    <property type="protein sequence ID" value="GEO89697.1"/>
    <property type="molecule type" value="Genomic_DNA"/>
</dbReference>
<comment type="caution">
    <text evidence="3">The sequence shown here is derived from an EMBL/GenBank/DDBJ whole genome shotgun (WGS) entry which is preliminary data.</text>
</comment>
<dbReference type="AlphaFoldDB" id="A0A512HW72"/>
<evidence type="ECO:0000256" key="1">
    <source>
        <dbReference type="SAM" id="MobiDB-lite"/>
    </source>
</evidence>
<evidence type="ECO:0008006" key="5">
    <source>
        <dbReference type="Google" id="ProtNLM"/>
    </source>
</evidence>
<keyword evidence="4" id="KW-1185">Reference proteome</keyword>
<evidence type="ECO:0000313" key="4">
    <source>
        <dbReference type="Proteomes" id="UP000321769"/>
    </source>
</evidence>
<name>A0A512HW72_9ACTN</name>
<feature type="transmembrane region" description="Helical" evidence="2">
    <location>
        <begin position="66"/>
        <end position="85"/>
    </location>
</feature>
<reference evidence="3 4" key="1">
    <citation type="submission" date="2019-07" db="EMBL/GenBank/DDBJ databases">
        <title>Whole genome shotgun sequence of Aeromicrobium flavum NBRC 107625.</title>
        <authorList>
            <person name="Hosoyama A."/>
            <person name="Uohara A."/>
            <person name="Ohji S."/>
            <person name="Ichikawa N."/>
        </authorList>
    </citation>
    <scope>NUCLEOTIDE SEQUENCE [LARGE SCALE GENOMIC DNA]</scope>
    <source>
        <strain evidence="3 4">NBRC 107625</strain>
    </source>
</reference>
<keyword evidence="2" id="KW-1133">Transmembrane helix</keyword>
<feature type="region of interest" description="Disordered" evidence="1">
    <location>
        <begin position="24"/>
        <end position="43"/>
    </location>
</feature>
<evidence type="ECO:0000313" key="3">
    <source>
        <dbReference type="EMBL" id="GEO89697.1"/>
    </source>
</evidence>
<keyword evidence="2" id="KW-0812">Transmembrane</keyword>
<dbReference type="Proteomes" id="UP000321769">
    <property type="component" value="Unassembled WGS sequence"/>
</dbReference>